<name>A9VCW6_MONBE</name>
<accession>A9VCW6</accession>
<dbReference type="RefSeq" id="XP_001750544.1">
    <property type="nucleotide sequence ID" value="XM_001750492.1"/>
</dbReference>
<keyword evidence="3" id="KW-1185">Reference proteome</keyword>
<dbReference type="AlphaFoldDB" id="A9VCW6"/>
<dbReference type="InterPro" id="IPR006797">
    <property type="entry name" value="PRELI/MSF1_dom"/>
</dbReference>
<reference evidence="2 3" key="1">
    <citation type="journal article" date="2008" name="Nature">
        <title>The genome of the choanoflagellate Monosiga brevicollis and the origin of metazoans.</title>
        <authorList>
            <consortium name="JGI Sequencing"/>
            <person name="King N."/>
            <person name="Westbrook M.J."/>
            <person name="Young S.L."/>
            <person name="Kuo A."/>
            <person name="Abedin M."/>
            <person name="Chapman J."/>
            <person name="Fairclough S."/>
            <person name="Hellsten U."/>
            <person name="Isogai Y."/>
            <person name="Letunic I."/>
            <person name="Marr M."/>
            <person name="Pincus D."/>
            <person name="Putnam N."/>
            <person name="Rokas A."/>
            <person name="Wright K.J."/>
            <person name="Zuzow R."/>
            <person name="Dirks W."/>
            <person name="Good M."/>
            <person name="Goodstein D."/>
            <person name="Lemons D."/>
            <person name="Li W."/>
            <person name="Lyons J.B."/>
            <person name="Morris A."/>
            <person name="Nichols S."/>
            <person name="Richter D.J."/>
            <person name="Salamov A."/>
            <person name="Bork P."/>
            <person name="Lim W.A."/>
            <person name="Manning G."/>
            <person name="Miller W.T."/>
            <person name="McGinnis W."/>
            <person name="Shapiro H."/>
            <person name="Tjian R."/>
            <person name="Grigoriev I.V."/>
            <person name="Rokhsar D."/>
        </authorList>
    </citation>
    <scope>NUCLEOTIDE SEQUENCE [LARGE SCALE GENOMIC DNA]</scope>
    <source>
        <strain evidence="3">MX1 / ATCC 50154</strain>
    </source>
</reference>
<evidence type="ECO:0000313" key="3">
    <source>
        <dbReference type="Proteomes" id="UP000001357"/>
    </source>
</evidence>
<evidence type="ECO:0000313" key="2">
    <source>
        <dbReference type="EMBL" id="EDQ84640.1"/>
    </source>
</evidence>
<dbReference type="Pfam" id="PF04707">
    <property type="entry name" value="PRELI"/>
    <property type="match status" value="1"/>
</dbReference>
<gene>
    <name evidence="2" type="ORF">MONBRDRAFT_34617</name>
</gene>
<dbReference type="STRING" id="81824.A9VCW6"/>
<dbReference type="eggNOG" id="KOG3337">
    <property type="taxonomic scope" value="Eukaryota"/>
</dbReference>
<dbReference type="GO" id="GO:0015914">
    <property type="term" value="P:phospholipid transport"/>
    <property type="evidence" value="ECO:0000318"/>
    <property type="project" value="GO_Central"/>
</dbReference>
<protein>
    <recommendedName>
        <fullName evidence="1">PRELI/MSF1 domain-containing protein</fullName>
    </recommendedName>
</protein>
<dbReference type="GO" id="GO:0005758">
    <property type="term" value="C:mitochondrial intermembrane space"/>
    <property type="evidence" value="ECO:0000318"/>
    <property type="project" value="GO_Central"/>
</dbReference>
<dbReference type="EMBL" id="CH991583">
    <property type="protein sequence ID" value="EDQ84640.1"/>
    <property type="molecule type" value="Genomic_DNA"/>
</dbReference>
<organism evidence="2 3">
    <name type="scientific">Monosiga brevicollis</name>
    <name type="common">Choanoflagellate</name>
    <dbReference type="NCBI Taxonomy" id="81824"/>
    <lineage>
        <taxon>Eukaryota</taxon>
        <taxon>Choanoflagellata</taxon>
        <taxon>Craspedida</taxon>
        <taxon>Salpingoecidae</taxon>
        <taxon>Monosiga</taxon>
    </lineage>
</organism>
<proteinExistence type="predicted"/>
<feature type="domain" description="PRELI/MSF1" evidence="1">
    <location>
        <begin position="1"/>
        <end position="66"/>
    </location>
</feature>
<dbReference type="InParanoid" id="A9VCW6"/>
<dbReference type="PROSITE" id="PS50904">
    <property type="entry name" value="PRELI_MSF1"/>
    <property type="match status" value="1"/>
</dbReference>
<evidence type="ECO:0000259" key="1">
    <source>
        <dbReference type="PROSITE" id="PS50904"/>
    </source>
</evidence>
<dbReference type="KEGG" id="mbr:MONBRDRAFT_34617"/>
<dbReference type="Proteomes" id="UP000001357">
    <property type="component" value="Unassembled WGS sequence"/>
</dbReference>
<dbReference type="PANTHER" id="PTHR11158">
    <property type="entry name" value="MSF1/PX19 RELATED"/>
    <property type="match status" value="1"/>
</dbReference>
<dbReference type="GO" id="GO:1990050">
    <property type="term" value="F:phosphatidic acid transfer activity"/>
    <property type="evidence" value="ECO:0000318"/>
    <property type="project" value="GO_Central"/>
</dbReference>
<sequence>MKAGQRDWEISHAWETITSAFWCKYPNPFSTHVLTEDVIDRSVDEQGRLHTKRLLSKTNRKPAWMEWALKGLEWTLQNRSELLPAATTGGVRGPSGSEHTNIGAFGSSPMPQLLSPPPPSSLNTAAGLVDDMGAQLRTAVQATPVGLTLLTALDDLWLDVRSHFGNVISFIKDD</sequence>
<dbReference type="InterPro" id="IPR037365">
    <property type="entry name" value="Slowmo/Ups"/>
</dbReference>
<dbReference type="GeneID" id="5895827"/>